<dbReference type="Gene3D" id="3.30.450.20">
    <property type="entry name" value="PAS domain"/>
    <property type="match status" value="1"/>
</dbReference>
<dbReference type="SUPFAM" id="SSF103190">
    <property type="entry name" value="Sensory domain-like"/>
    <property type="match status" value="1"/>
</dbReference>
<dbReference type="OrthoDB" id="8477901at2"/>
<comment type="caution">
    <text evidence="1">The sequence shown here is derived from an EMBL/GenBank/DDBJ whole genome shotgun (WGS) entry which is preliminary data.</text>
</comment>
<sequence>MNATLQASIDRQRSILKGWLSSSLALLADDCRLAWPDRRTLERRLMEGLAELPYCKYLYLLDDRALQITSNASRAGLLESHYGRDRSDRPYLAEALAGNTFSLSDAYISRNSRRPSLTAVQIIRGEDGRLLGYLGADFDLRELPATQALYRQPGHWMQLKGDPAIRSGLFYQERVTSPLDERIDMVLDLLTELITVNGVFHMKLHFSSSRATLWSMDDPYRFRIHGIDDLSDPDLCLAYPRRDYPADADIPAAAIPRILQGFRELRYMDEIIYLRSGILNIFNGLVGLTFSCDGSHYMPWKEFLDKDIGFWLGASTAPKACG</sequence>
<gene>
    <name evidence="1" type="ORF">DFQ59_101352</name>
</gene>
<dbReference type="RefSeq" id="WP_114277935.1">
    <property type="nucleotide sequence ID" value="NZ_QPJY01000001.1"/>
</dbReference>
<proteinExistence type="predicted"/>
<dbReference type="CDD" id="cd12914">
    <property type="entry name" value="PDC1_DGC_like"/>
    <property type="match status" value="1"/>
</dbReference>
<accession>A0A369CH81</accession>
<dbReference type="EMBL" id="QPJY01000001">
    <property type="protein sequence ID" value="RCX33053.1"/>
    <property type="molecule type" value="Genomic_DNA"/>
</dbReference>
<protein>
    <recommendedName>
        <fullName evidence="3">PAS domain-containing protein</fullName>
    </recommendedName>
</protein>
<organism evidence="1 2">
    <name type="scientific">Thioalbus denitrificans</name>
    <dbReference type="NCBI Taxonomy" id="547122"/>
    <lineage>
        <taxon>Bacteria</taxon>
        <taxon>Pseudomonadati</taxon>
        <taxon>Pseudomonadota</taxon>
        <taxon>Gammaproteobacteria</taxon>
        <taxon>Chromatiales</taxon>
        <taxon>Ectothiorhodospiraceae</taxon>
        <taxon>Thioalbus</taxon>
    </lineage>
</organism>
<dbReference type="AlphaFoldDB" id="A0A369CH81"/>
<evidence type="ECO:0000313" key="2">
    <source>
        <dbReference type="Proteomes" id="UP000252707"/>
    </source>
</evidence>
<reference evidence="1 2" key="1">
    <citation type="submission" date="2018-07" db="EMBL/GenBank/DDBJ databases">
        <title>Genomic Encyclopedia of Type Strains, Phase IV (KMG-IV): sequencing the most valuable type-strain genomes for metagenomic binning, comparative biology and taxonomic classification.</title>
        <authorList>
            <person name="Goeker M."/>
        </authorList>
    </citation>
    <scope>NUCLEOTIDE SEQUENCE [LARGE SCALE GENOMIC DNA]</scope>
    <source>
        <strain evidence="1 2">DSM 26407</strain>
    </source>
</reference>
<evidence type="ECO:0008006" key="3">
    <source>
        <dbReference type="Google" id="ProtNLM"/>
    </source>
</evidence>
<name>A0A369CH81_9GAMM</name>
<evidence type="ECO:0000313" key="1">
    <source>
        <dbReference type="EMBL" id="RCX33053.1"/>
    </source>
</evidence>
<dbReference type="InterPro" id="IPR029151">
    <property type="entry name" value="Sensor-like_sf"/>
</dbReference>
<dbReference type="Proteomes" id="UP000252707">
    <property type="component" value="Unassembled WGS sequence"/>
</dbReference>
<keyword evidence="2" id="KW-1185">Reference proteome</keyword>